<dbReference type="Proteomes" id="UP000188354">
    <property type="component" value="Chromosome LG13"/>
</dbReference>
<feature type="region of interest" description="Disordered" evidence="1">
    <location>
        <begin position="23"/>
        <end position="54"/>
    </location>
</feature>
<organism evidence="2 3">
    <name type="scientific">Lupinus angustifolius</name>
    <name type="common">Narrow-leaved blue lupine</name>
    <dbReference type="NCBI Taxonomy" id="3871"/>
    <lineage>
        <taxon>Eukaryota</taxon>
        <taxon>Viridiplantae</taxon>
        <taxon>Streptophyta</taxon>
        <taxon>Embryophyta</taxon>
        <taxon>Tracheophyta</taxon>
        <taxon>Spermatophyta</taxon>
        <taxon>Magnoliopsida</taxon>
        <taxon>eudicotyledons</taxon>
        <taxon>Gunneridae</taxon>
        <taxon>Pentapetalae</taxon>
        <taxon>rosids</taxon>
        <taxon>fabids</taxon>
        <taxon>Fabales</taxon>
        <taxon>Fabaceae</taxon>
        <taxon>Papilionoideae</taxon>
        <taxon>50 kb inversion clade</taxon>
        <taxon>genistoids sensu lato</taxon>
        <taxon>core genistoids</taxon>
        <taxon>Genisteae</taxon>
        <taxon>Lupinus</taxon>
    </lineage>
</organism>
<reference evidence="2 3" key="1">
    <citation type="journal article" date="2017" name="Plant Biotechnol. J.">
        <title>A comprehensive draft genome sequence for lupin (Lupinus angustifolius), an emerging health food: insights into plant-microbe interactions and legume evolution.</title>
        <authorList>
            <person name="Hane J.K."/>
            <person name="Ming Y."/>
            <person name="Kamphuis L.G."/>
            <person name="Nelson M.N."/>
            <person name="Garg G."/>
            <person name="Atkins C.A."/>
            <person name="Bayer P.E."/>
            <person name="Bravo A."/>
            <person name="Bringans S."/>
            <person name="Cannon S."/>
            <person name="Edwards D."/>
            <person name="Foley R."/>
            <person name="Gao L.L."/>
            <person name="Harrison M.J."/>
            <person name="Huang W."/>
            <person name="Hurgobin B."/>
            <person name="Li S."/>
            <person name="Liu C.W."/>
            <person name="McGrath A."/>
            <person name="Morahan G."/>
            <person name="Murray J."/>
            <person name="Weller J."/>
            <person name="Jian J."/>
            <person name="Singh K.B."/>
        </authorList>
    </citation>
    <scope>NUCLEOTIDE SEQUENCE [LARGE SCALE GENOMIC DNA]</scope>
    <source>
        <strain evidence="3">cv. Tanjil</strain>
        <tissue evidence="2">Whole plant</tissue>
    </source>
</reference>
<dbReference type="AlphaFoldDB" id="A0A1J7GDY9"/>
<dbReference type="Gramene" id="OIV98603">
    <property type="protein sequence ID" value="OIV98603"/>
    <property type="gene ID" value="TanjilG_23042"/>
</dbReference>
<protein>
    <submittedName>
        <fullName evidence="2">Uncharacterized protein</fullName>
    </submittedName>
</protein>
<keyword evidence="3" id="KW-1185">Reference proteome</keyword>
<accession>A0A1J7GDY9</accession>
<name>A0A1J7GDY9_LUPAN</name>
<dbReference type="EMBL" id="CM007373">
    <property type="protein sequence ID" value="OIV98603.1"/>
    <property type="molecule type" value="Genomic_DNA"/>
</dbReference>
<evidence type="ECO:0000256" key="1">
    <source>
        <dbReference type="SAM" id="MobiDB-lite"/>
    </source>
</evidence>
<feature type="compositionally biased region" description="Basic and acidic residues" evidence="1">
    <location>
        <begin position="27"/>
        <end position="49"/>
    </location>
</feature>
<evidence type="ECO:0000313" key="3">
    <source>
        <dbReference type="Proteomes" id="UP000188354"/>
    </source>
</evidence>
<evidence type="ECO:0000313" key="2">
    <source>
        <dbReference type="EMBL" id="OIV98603.1"/>
    </source>
</evidence>
<sequence length="95" mass="10914">MTRVTICEDWDNAESQKIIQEYQHSYSNEESKNDSNHAKDIGSSEEIMKNAKHRMTQRKLIQLKEKLAKGHGNDSNMHILTHNGKVAPINKHESS</sequence>
<gene>
    <name evidence="2" type="ORF">TanjilG_23042</name>
</gene>
<feature type="region of interest" description="Disordered" evidence="1">
    <location>
        <begin position="70"/>
        <end position="95"/>
    </location>
</feature>
<proteinExistence type="predicted"/>